<dbReference type="PANTHER" id="PTHR12231:SF253">
    <property type="entry name" value="DPR-INTERACTING PROTEIN ETA, ISOFORM B-RELATED"/>
    <property type="match status" value="1"/>
</dbReference>
<dbReference type="EMBL" id="CADCXU010017451">
    <property type="protein sequence ID" value="CAB0006201.1"/>
    <property type="molecule type" value="Genomic_DNA"/>
</dbReference>
<dbReference type="PROSITE" id="PS50835">
    <property type="entry name" value="IG_LIKE"/>
    <property type="match status" value="2"/>
</dbReference>
<dbReference type="InterPro" id="IPR003599">
    <property type="entry name" value="Ig_sub"/>
</dbReference>
<evidence type="ECO:0000313" key="8">
    <source>
        <dbReference type="Proteomes" id="UP000479000"/>
    </source>
</evidence>
<keyword evidence="1" id="KW-0732">Signal</keyword>
<dbReference type="Gene3D" id="2.60.40.10">
    <property type="entry name" value="Immunoglobulins"/>
    <property type="match status" value="2"/>
</dbReference>
<keyword evidence="5" id="KW-1133">Transmembrane helix</keyword>
<dbReference type="InterPro" id="IPR003598">
    <property type="entry name" value="Ig_sub2"/>
</dbReference>
<dbReference type="InterPro" id="IPR051170">
    <property type="entry name" value="Neural/epithelial_adhesion"/>
</dbReference>
<evidence type="ECO:0000256" key="2">
    <source>
        <dbReference type="ARBA" id="ARBA00022737"/>
    </source>
</evidence>
<feature type="transmembrane region" description="Helical" evidence="5">
    <location>
        <begin position="298"/>
        <end position="319"/>
    </location>
</feature>
<keyword evidence="5" id="KW-0812">Transmembrane</keyword>
<dbReference type="InterPro" id="IPR036179">
    <property type="entry name" value="Ig-like_dom_sf"/>
</dbReference>
<protein>
    <recommendedName>
        <fullName evidence="6">Ig-like domain-containing protein</fullName>
    </recommendedName>
</protein>
<keyword evidence="4" id="KW-0393">Immunoglobulin domain</keyword>
<evidence type="ECO:0000313" key="7">
    <source>
        <dbReference type="EMBL" id="CAB0006201.1"/>
    </source>
</evidence>
<dbReference type="InterPro" id="IPR013098">
    <property type="entry name" value="Ig_I-set"/>
</dbReference>
<dbReference type="SUPFAM" id="SSF48726">
    <property type="entry name" value="Immunoglobulin"/>
    <property type="match status" value="2"/>
</dbReference>
<evidence type="ECO:0000256" key="1">
    <source>
        <dbReference type="ARBA" id="ARBA00022729"/>
    </source>
</evidence>
<keyword evidence="8" id="KW-1185">Reference proteome</keyword>
<evidence type="ECO:0000256" key="3">
    <source>
        <dbReference type="ARBA" id="ARBA00023157"/>
    </source>
</evidence>
<feature type="domain" description="Ig-like" evidence="6">
    <location>
        <begin position="91"/>
        <end position="174"/>
    </location>
</feature>
<keyword evidence="2" id="KW-0677">Repeat</keyword>
<feature type="domain" description="Ig-like" evidence="6">
    <location>
        <begin position="176"/>
        <end position="268"/>
    </location>
</feature>
<accession>A0A6H5GUE9</accession>
<dbReference type="SMART" id="SM00408">
    <property type="entry name" value="IGc2"/>
    <property type="match status" value="2"/>
</dbReference>
<evidence type="ECO:0000256" key="5">
    <source>
        <dbReference type="SAM" id="Phobius"/>
    </source>
</evidence>
<gene>
    <name evidence="7" type="ORF">NTEN_LOCUS11678</name>
</gene>
<sequence>MLARRMPATTRASYLIWLRRSTSLSCSQLPVRPASYPGLSMNSTTLCQGCSCIPQGCRSVPRLSDFAWLSKLAHGDVSLCYTLKFIFVVEPRITRHPADVVEDEGGDVTFHCEFEGSPLYSMVQWIKDGIPVRGPRHMVENTSTGSLRINSVLPSDQGAYVCQVLTMPYQPALSKPALLTVIEKLKFVPRPMNTNLELDAVRKVHCRAQGAAPPVIKWIKVGGSRAIHDTFNQLENGSLLIDYVQASDEGKYGCTAGNSGGLKRYEVTLIVRGTESYRVSDGNDVNSTLGGGMMSKTVAVTLGAAVAYMILVIGLMAYCRCRNKKNKSPPSDVQDPVCEYDQIQKR</sequence>
<evidence type="ECO:0000259" key="6">
    <source>
        <dbReference type="PROSITE" id="PS50835"/>
    </source>
</evidence>
<name>A0A6H5GUE9_9HEMI</name>
<dbReference type="Pfam" id="PF13927">
    <property type="entry name" value="Ig_3"/>
    <property type="match status" value="1"/>
</dbReference>
<organism evidence="7 8">
    <name type="scientific">Nesidiocoris tenuis</name>
    <dbReference type="NCBI Taxonomy" id="355587"/>
    <lineage>
        <taxon>Eukaryota</taxon>
        <taxon>Metazoa</taxon>
        <taxon>Ecdysozoa</taxon>
        <taxon>Arthropoda</taxon>
        <taxon>Hexapoda</taxon>
        <taxon>Insecta</taxon>
        <taxon>Pterygota</taxon>
        <taxon>Neoptera</taxon>
        <taxon>Paraneoptera</taxon>
        <taxon>Hemiptera</taxon>
        <taxon>Heteroptera</taxon>
        <taxon>Panheteroptera</taxon>
        <taxon>Cimicomorpha</taxon>
        <taxon>Miridae</taxon>
        <taxon>Dicyphina</taxon>
        <taxon>Nesidiocoris</taxon>
    </lineage>
</organism>
<dbReference type="Proteomes" id="UP000479000">
    <property type="component" value="Unassembled WGS sequence"/>
</dbReference>
<dbReference type="Pfam" id="PF07679">
    <property type="entry name" value="I-set"/>
    <property type="match status" value="1"/>
</dbReference>
<keyword evidence="5" id="KW-0472">Membrane</keyword>
<dbReference type="AlphaFoldDB" id="A0A6H5GUE9"/>
<dbReference type="PANTHER" id="PTHR12231">
    <property type="entry name" value="CTX-RELATED TYPE I TRANSMEMBRANE PROTEIN"/>
    <property type="match status" value="1"/>
</dbReference>
<dbReference type="OrthoDB" id="2413561at2759"/>
<evidence type="ECO:0000256" key="4">
    <source>
        <dbReference type="ARBA" id="ARBA00023319"/>
    </source>
</evidence>
<keyword evidence="3" id="KW-1015">Disulfide bond</keyword>
<reference evidence="7 8" key="1">
    <citation type="submission" date="2020-02" db="EMBL/GenBank/DDBJ databases">
        <authorList>
            <person name="Ferguson B K."/>
        </authorList>
    </citation>
    <scope>NUCLEOTIDE SEQUENCE [LARGE SCALE GENOMIC DNA]</scope>
</reference>
<proteinExistence type="predicted"/>
<dbReference type="InterPro" id="IPR007110">
    <property type="entry name" value="Ig-like_dom"/>
</dbReference>
<dbReference type="SMART" id="SM00409">
    <property type="entry name" value="IG"/>
    <property type="match status" value="2"/>
</dbReference>
<dbReference type="InterPro" id="IPR013783">
    <property type="entry name" value="Ig-like_fold"/>
</dbReference>